<sequence length="264" mass="31222">MTKIINTKNNVPKPKRKRIWNKLCLFMGFLTLLTIIIGSYYYLTNKPKIEITTILNSCEKETNELTILEEKITTFQEELKQENLTSEVKTNLEQIIKKQQEKETDLKNFVTFQVYMNHLTKEIQACEKELKENEAKKETSLAKKHHLAEQKLTKEKELLSLKEKQKLFGEKEELNNHVLKHLKEELKNPQLTPDKKTKLEEEKTKIESRITEINQEITKLITKIELKNKIATATEEIETEKDETLKQLLKERKEICQKQLEKLS</sequence>
<keyword evidence="4" id="KW-1185">Reference proteome</keyword>
<keyword evidence="2" id="KW-0472">Membrane</keyword>
<evidence type="ECO:0000313" key="4">
    <source>
        <dbReference type="Proteomes" id="UP001484199"/>
    </source>
</evidence>
<name>A0ABZ2U7Y7_ASHYP</name>
<organism evidence="3 4">
    <name type="scientific">Ash yellows phytoplasma</name>
    <dbReference type="NCBI Taxonomy" id="35780"/>
    <lineage>
        <taxon>Bacteria</taxon>
        <taxon>Bacillati</taxon>
        <taxon>Mycoplasmatota</taxon>
        <taxon>Mollicutes</taxon>
        <taxon>Acholeplasmatales</taxon>
        <taxon>Acholeplasmataceae</taxon>
        <taxon>Candidatus Phytoplasma</taxon>
        <taxon>16SrVII (Ash yellows group)</taxon>
    </lineage>
</organism>
<feature type="coiled-coil region" evidence="1">
    <location>
        <begin position="58"/>
        <end position="85"/>
    </location>
</feature>
<proteinExistence type="predicted"/>
<accession>A0ABZ2U7Y7</accession>
<keyword evidence="1" id="KW-0175">Coiled coil</keyword>
<keyword evidence="2" id="KW-0812">Transmembrane</keyword>
<evidence type="ECO:0000256" key="1">
    <source>
        <dbReference type="SAM" id="Coils"/>
    </source>
</evidence>
<dbReference type="Proteomes" id="UP001484199">
    <property type="component" value="Chromosome"/>
</dbReference>
<gene>
    <name evidence="3" type="ORF">AshY1_01410</name>
</gene>
<keyword evidence="2" id="KW-1133">Transmembrane helix</keyword>
<feature type="coiled-coil region" evidence="1">
    <location>
        <begin position="196"/>
        <end position="254"/>
    </location>
</feature>
<dbReference type="RefSeq" id="WP_341266690.1">
    <property type="nucleotide sequence ID" value="NZ_CP146843.1"/>
</dbReference>
<protein>
    <submittedName>
        <fullName evidence="3">Uncharacterized protein</fullName>
    </submittedName>
</protein>
<evidence type="ECO:0000313" key="3">
    <source>
        <dbReference type="EMBL" id="WYY26285.1"/>
    </source>
</evidence>
<feature type="transmembrane region" description="Helical" evidence="2">
    <location>
        <begin position="23"/>
        <end position="43"/>
    </location>
</feature>
<reference evidence="3" key="1">
    <citation type="submission" date="2024-03" db="EMBL/GenBank/DDBJ databases">
        <title>The Complete Genome of 'Candidatus Phytoplasma fraxini' AshY1 from the Ash Yellows Group.</title>
        <authorList>
            <person name="Boehm J.W."/>
            <person name="Huettel B."/>
            <person name="Schneider B."/>
            <person name="Kube M."/>
        </authorList>
    </citation>
    <scope>NUCLEOTIDE SEQUENCE [LARGE SCALE GENOMIC DNA]</scope>
    <source>
        <strain evidence="3">AshY1</strain>
    </source>
</reference>
<evidence type="ECO:0000256" key="2">
    <source>
        <dbReference type="SAM" id="Phobius"/>
    </source>
</evidence>
<feature type="coiled-coil region" evidence="1">
    <location>
        <begin position="116"/>
        <end position="143"/>
    </location>
</feature>
<dbReference type="EMBL" id="CP146843">
    <property type="protein sequence ID" value="WYY26285.1"/>
    <property type="molecule type" value="Genomic_DNA"/>
</dbReference>